<dbReference type="WBParaSite" id="GPLIN_001534300">
    <property type="protein sequence ID" value="GPLIN_001534300"/>
    <property type="gene ID" value="GPLIN_001534300"/>
</dbReference>
<keyword evidence="2" id="KW-1185">Reference proteome</keyword>
<evidence type="ECO:0000313" key="2">
    <source>
        <dbReference type="Proteomes" id="UP000050741"/>
    </source>
</evidence>
<feature type="region of interest" description="Disordered" evidence="1">
    <location>
        <begin position="1"/>
        <end position="41"/>
    </location>
</feature>
<accession>A0A183CR35</accession>
<sequence length="112" mass="12532">QRIVSRNEFDGGKFGVGGKGKARTTNCTKFSSSKEATGGPLLVETPLPPSAVVKTSLLNLLANLVEVDNEIGRMKRRRDGWESRKPVQNLLEQLNMLKLKKWKANVRNKDRI</sequence>
<reference evidence="2" key="1">
    <citation type="submission" date="2013-12" db="EMBL/GenBank/DDBJ databases">
        <authorList>
            <person name="Aslett M."/>
        </authorList>
    </citation>
    <scope>NUCLEOTIDE SEQUENCE [LARGE SCALE GENOMIC DNA]</scope>
    <source>
        <strain evidence="2">Lindley</strain>
    </source>
</reference>
<dbReference type="Proteomes" id="UP000050741">
    <property type="component" value="Unassembled WGS sequence"/>
</dbReference>
<reference evidence="3" key="3">
    <citation type="submission" date="2016-06" db="UniProtKB">
        <authorList>
            <consortium name="WormBaseParasite"/>
        </authorList>
    </citation>
    <scope>IDENTIFICATION</scope>
</reference>
<dbReference type="AlphaFoldDB" id="A0A183CR35"/>
<proteinExistence type="predicted"/>
<organism evidence="2 3">
    <name type="scientific">Globodera pallida</name>
    <name type="common">Potato cyst nematode worm</name>
    <name type="synonym">Heterodera pallida</name>
    <dbReference type="NCBI Taxonomy" id="36090"/>
    <lineage>
        <taxon>Eukaryota</taxon>
        <taxon>Metazoa</taxon>
        <taxon>Ecdysozoa</taxon>
        <taxon>Nematoda</taxon>
        <taxon>Chromadorea</taxon>
        <taxon>Rhabditida</taxon>
        <taxon>Tylenchina</taxon>
        <taxon>Tylenchomorpha</taxon>
        <taxon>Tylenchoidea</taxon>
        <taxon>Heteroderidae</taxon>
        <taxon>Heteroderinae</taxon>
        <taxon>Globodera</taxon>
    </lineage>
</organism>
<protein>
    <submittedName>
        <fullName evidence="3">BAG domain-containing protein</fullName>
    </submittedName>
</protein>
<name>A0A183CR35_GLOPA</name>
<feature type="compositionally biased region" description="Basic and acidic residues" evidence="1">
    <location>
        <begin position="1"/>
        <end position="11"/>
    </location>
</feature>
<feature type="compositionally biased region" description="Polar residues" evidence="1">
    <location>
        <begin position="23"/>
        <end position="35"/>
    </location>
</feature>
<evidence type="ECO:0000256" key="1">
    <source>
        <dbReference type="SAM" id="MobiDB-lite"/>
    </source>
</evidence>
<reference evidence="2" key="2">
    <citation type="submission" date="2014-05" db="EMBL/GenBank/DDBJ databases">
        <title>The genome and life-stage specific transcriptomes of Globodera pallida elucidate key aspects of plant parasitism by a cyst nematode.</title>
        <authorList>
            <person name="Cotton J.A."/>
            <person name="Lilley C.J."/>
            <person name="Jones L.M."/>
            <person name="Kikuchi T."/>
            <person name="Reid A.J."/>
            <person name="Thorpe P."/>
            <person name="Tsai I.J."/>
            <person name="Beasley H."/>
            <person name="Blok V."/>
            <person name="Cock P.J.A."/>
            <person name="Van den Akker S.E."/>
            <person name="Holroyd N."/>
            <person name="Hunt M."/>
            <person name="Mantelin S."/>
            <person name="Naghra H."/>
            <person name="Pain A."/>
            <person name="Palomares-Rius J.E."/>
            <person name="Zarowiecki M."/>
            <person name="Berriman M."/>
            <person name="Jones J.T."/>
            <person name="Urwin P.E."/>
        </authorList>
    </citation>
    <scope>NUCLEOTIDE SEQUENCE [LARGE SCALE GENOMIC DNA]</scope>
    <source>
        <strain evidence="2">Lindley</strain>
    </source>
</reference>
<evidence type="ECO:0000313" key="3">
    <source>
        <dbReference type="WBParaSite" id="GPLIN_001534300"/>
    </source>
</evidence>